<dbReference type="InterPro" id="IPR025054">
    <property type="entry name" value="DUF3991"/>
</dbReference>
<evidence type="ECO:0000313" key="4">
    <source>
        <dbReference type="Proteomes" id="UP000515960"/>
    </source>
</evidence>
<keyword evidence="4" id="KW-1185">Reference proteome</keyword>
<name>A0A7G9B689_9FIRM</name>
<feature type="compositionally biased region" description="Basic and acidic residues" evidence="1">
    <location>
        <begin position="81"/>
        <end position="90"/>
    </location>
</feature>
<dbReference type="SUPFAM" id="SSF57783">
    <property type="entry name" value="Zinc beta-ribbon"/>
    <property type="match status" value="1"/>
</dbReference>
<dbReference type="AlphaFoldDB" id="A0A7G9B689"/>
<protein>
    <submittedName>
        <fullName evidence="3">Toprim domain-containing protein</fullName>
    </submittedName>
</protein>
<gene>
    <name evidence="3" type="ORF">H8790_03255</name>
</gene>
<organism evidence="3 4">
    <name type="scientific">Oscillibacter hominis</name>
    <dbReference type="NCBI Taxonomy" id="2763056"/>
    <lineage>
        <taxon>Bacteria</taxon>
        <taxon>Bacillati</taxon>
        <taxon>Bacillota</taxon>
        <taxon>Clostridia</taxon>
        <taxon>Eubacteriales</taxon>
        <taxon>Oscillospiraceae</taxon>
        <taxon>Oscillibacter</taxon>
    </lineage>
</organism>
<feature type="domain" description="DUF3991" evidence="2">
    <location>
        <begin position="115"/>
        <end position="187"/>
    </location>
</feature>
<dbReference type="Pfam" id="PF13155">
    <property type="entry name" value="Toprim_2"/>
    <property type="match status" value="1"/>
</dbReference>
<dbReference type="EMBL" id="CP060490">
    <property type="protein sequence ID" value="QNL45070.1"/>
    <property type="molecule type" value="Genomic_DNA"/>
</dbReference>
<dbReference type="Pfam" id="PF13154">
    <property type="entry name" value="DUF3991"/>
    <property type="match status" value="1"/>
</dbReference>
<dbReference type="Proteomes" id="UP000515960">
    <property type="component" value="Chromosome"/>
</dbReference>
<reference evidence="3 4" key="1">
    <citation type="submission" date="2020-08" db="EMBL/GenBank/DDBJ databases">
        <authorList>
            <person name="Liu C."/>
            <person name="Sun Q."/>
        </authorList>
    </citation>
    <scope>NUCLEOTIDE SEQUENCE [LARGE SCALE GENOMIC DNA]</scope>
    <source>
        <strain evidence="3 4">NSJ-62</strain>
    </source>
</reference>
<evidence type="ECO:0000313" key="3">
    <source>
        <dbReference type="EMBL" id="QNL45070.1"/>
    </source>
</evidence>
<evidence type="ECO:0000256" key="1">
    <source>
        <dbReference type="SAM" id="MobiDB-lite"/>
    </source>
</evidence>
<dbReference type="KEGG" id="ohi:H8790_03255"/>
<feature type="region of interest" description="Disordered" evidence="1">
    <location>
        <begin position="81"/>
        <end position="106"/>
    </location>
</feature>
<evidence type="ECO:0000259" key="2">
    <source>
        <dbReference type="Pfam" id="PF13154"/>
    </source>
</evidence>
<dbReference type="SUPFAM" id="SSF56731">
    <property type="entry name" value="DNA primase core"/>
    <property type="match status" value="1"/>
</dbReference>
<dbReference type="RefSeq" id="WP_148337871.1">
    <property type="nucleotide sequence ID" value="NZ_CP060490.1"/>
</dbReference>
<sequence length="297" mass="33830">MEIARGTDLPDLLASLGYTVTRIGRYYSTKEMDSLRIKNRRTWYRYSERVGGDAITFLQHFCGRSFPEAVEDLLAFHGRARDAPAERSRQTEQAPEPPKPFALPPRHTDARRVYAYLKKRGVSPQIIRSFISAGLLYEDSEHHNCVFVGYDRDGKAAFASLRGTYDRDGSGFKGDAAGSDKSIGFRLPYAPDSRTVYVFEAPIDLMSYCTLHREFHSNALALCCLDDRALSVFLREHPTVRKVVLCLDHDRPGQEAAERMGRKYAAEGYVVQTLSPPSRKDWNAYLTFVQQFRERGR</sequence>
<proteinExistence type="predicted"/>
<dbReference type="Gene3D" id="3.40.1360.10">
    <property type="match status" value="1"/>
</dbReference>
<accession>A0A7G9B689</accession>